<organism evidence="1">
    <name type="scientific">Caldilineaceae bacterium SB0661_bin_32</name>
    <dbReference type="NCBI Taxonomy" id="2605255"/>
    <lineage>
        <taxon>Bacteria</taxon>
        <taxon>Bacillati</taxon>
        <taxon>Chloroflexota</taxon>
        <taxon>Caldilineae</taxon>
        <taxon>Caldilineales</taxon>
        <taxon>Caldilineaceae</taxon>
    </lineage>
</organism>
<sequence length="101" mass="10495">MSVTLVRTQIADNPVDGDGNAVAAKQVFSDAEIEAFIAQAGGNLLLAAANALRALAANEALVLKKIRVEGEMRDGAAVSEALRKTAFDLEMLATAPEAGVW</sequence>
<evidence type="ECO:0000313" key="1">
    <source>
        <dbReference type="EMBL" id="MYC97278.1"/>
    </source>
</evidence>
<accession>A0A6B1DC01</accession>
<comment type="caution">
    <text evidence="1">The sequence shown here is derived from an EMBL/GenBank/DDBJ whole genome shotgun (WGS) entry which is preliminary data.</text>
</comment>
<dbReference type="EMBL" id="VXMH01000111">
    <property type="protein sequence ID" value="MYC97278.1"/>
    <property type="molecule type" value="Genomic_DNA"/>
</dbReference>
<gene>
    <name evidence="1" type="ORF">F4X14_20165</name>
</gene>
<reference evidence="1" key="1">
    <citation type="submission" date="2019-09" db="EMBL/GenBank/DDBJ databases">
        <title>Characterisation of the sponge microbiome using genome-centric metagenomics.</title>
        <authorList>
            <person name="Engelberts J.P."/>
            <person name="Robbins S.J."/>
            <person name="De Goeij J.M."/>
            <person name="Aranda M."/>
            <person name="Bell S.C."/>
            <person name="Webster N.S."/>
        </authorList>
    </citation>
    <scope>NUCLEOTIDE SEQUENCE</scope>
    <source>
        <strain evidence="1">SB0661_bin_32</strain>
    </source>
</reference>
<dbReference type="AlphaFoldDB" id="A0A6B1DC01"/>
<protein>
    <submittedName>
        <fullName evidence="1">Uncharacterized protein</fullName>
    </submittedName>
</protein>
<proteinExistence type="predicted"/>
<name>A0A6B1DC01_9CHLR</name>